<evidence type="ECO:0000259" key="2">
    <source>
        <dbReference type="Pfam" id="PF01551"/>
    </source>
</evidence>
<evidence type="ECO:0000256" key="1">
    <source>
        <dbReference type="SAM" id="Phobius"/>
    </source>
</evidence>
<dbReference type="SUPFAM" id="SSF51261">
    <property type="entry name" value="Duplicated hybrid motif"/>
    <property type="match status" value="1"/>
</dbReference>
<dbReference type="CDD" id="cd12797">
    <property type="entry name" value="M23_peptidase"/>
    <property type="match status" value="1"/>
</dbReference>
<dbReference type="GO" id="GO:0004222">
    <property type="term" value="F:metalloendopeptidase activity"/>
    <property type="evidence" value="ECO:0007669"/>
    <property type="project" value="TreeGrafter"/>
</dbReference>
<keyword evidence="1" id="KW-0812">Transmembrane</keyword>
<dbReference type="AlphaFoldDB" id="A0A1M5DEL7"/>
<dbReference type="RefSeq" id="WP_072887733.1">
    <property type="nucleotide sequence ID" value="NZ_FQVW01000002.1"/>
</dbReference>
<dbReference type="InterPro" id="IPR016047">
    <property type="entry name" value="M23ase_b-sheet_dom"/>
</dbReference>
<keyword evidence="4" id="KW-1185">Reference proteome</keyword>
<accession>A0A1M5DEL7</accession>
<keyword evidence="1" id="KW-0472">Membrane</keyword>
<dbReference type="PANTHER" id="PTHR21666">
    <property type="entry name" value="PEPTIDASE-RELATED"/>
    <property type="match status" value="1"/>
</dbReference>
<name>A0A1M5DEL7_9BACI</name>
<gene>
    <name evidence="3" type="ORF">SAMN05216225_100229</name>
</gene>
<dbReference type="PANTHER" id="PTHR21666:SF274">
    <property type="entry name" value="STAGE IV SPORULATION PROTEIN FA"/>
    <property type="match status" value="1"/>
</dbReference>
<feature type="transmembrane region" description="Helical" evidence="1">
    <location>
        <begin position="67"/>
        <end position="87"/>
    </location>
</feature>
<proteinExistence type="predicted"/>
<evidence type="ECO:0000313" key="4">
    <source>
        <dbReference type="Proteomes" id="UP000183988"/>
    </source>
</evidence>
<dbReference type="STRING" id="930117.SAMN05216225_100229"/>
<feature type="domain" description="M23ase beta-sheet core" evidence="2">
    <location>
        <begin position="156"/>
        <end position="246"/>
    </location>
</feature>
<dbReference type="Gene3D" id="2.70.70.10">
    <property type="entry name" value="Glucose Permease (Domain IIA)"/>
    <property type="match status" value="1"/>
</dbReference>
<reference evidence="3 4" key="1">
    <citation type="submission" date="2016-11" db="EMBL/GenBank/DDBJ databases">
        <authorList>
            <person name="Jaros S."/>
            <person name="Januszkiewicz K."/>
            <person name="Wedrychowicz H."/>
        </authorList>
    </citation>
    <scope>NUCLEOTIDE SEQUENCE [LARGE SCALE GENOMIC DNA]</scope>
    <source>
        <strain evidence="3 4">IBRC-M 10683</strain>
    </source>
</reference>
<evidence type="ECO:0000313" key="3">
    <source>
        <dbReference type="EMBL" id="SHF65518.1"/>
    </source>
</evidence>
<sequence length="256" mass="28469">MNRDAKKVRKAIMQRKKMRGITPKNRSYTTKQFISPLPTDEEKHGYYPNIFDGIGQGNQKSELISGMILKGTLSIILFFGIGIMWQLDSAMLEKPKQWTSNALTEEFPFANVYHWYNQTFGSPMAFSPTNTANGEMQSLVLPVIGSVTESFQANGTGIKIAPTEKSPVTALSGGVVIFAGKTNETQRTITVQHTDGSESTYGNLSSIDVHLYQPVQANQIIGEFSPTTENETVYFSIEKDNQYIDPIQVIEVDDNP</sequence>
<dbReference type="Pfam" id="PF01551">
    <property type="entry name" value="Peptidase_M23"/>
    <property type="match status" value="1"/>
</dbReference>
<dbReference type="EMBL" id="FQVW01000002">
    <property type="protein sequence ID" value="SHF65518.1"/>
    <property type="molecule type" value="Genomic_DNA"/>
</dbReference>
<dbReference type="OrthoDB" id="2986589at2"/>
<dbReference type="InterPro" id="IPR011055">
    <property type="entry name" value="Dup_hybrid_motif"/>
</dbReference>
<organism evidence="3 4">
    <name type="scientific">Ornithinibacillus halophilus</name>
    <dbReference type="NCBI Taxonomy" id="930117"/>
    <lineage>
        <taxon>Bacteria</taxon>
        <taxon>Bacillati</taxon>
        <taxon>Bacillota</taxon>
        <taxon>Bacilli</taxon>
        <taxon>Bacillales</taxon>
        <taxon>Bacillaceae</taxon>
        <taxon>Ornithinibacillus</taxon>
    </lineage>
</organism>
<protein>
    <submittedName>
        <fullName evidence="3">Stage IV sporulation protein FA</fullName>
    </submittedName>
</protein>
<dbReference type="Proteomes" id="UP000183988">
    <property type="component" value="Unassembled WGS sequence"/>
</dbReference>
<keyword evidence="1" id="KW-1133">Transmembrane helix</keyword>
<dbReference type="InterPro" id="IPR050570">
    <property type="entry name" value="Cell_wall_metabolism_enzyme"/>
</dbReference>